<proteinExistence type="predicted"/>
<reference evidence="1" key="1">
    <citation type="submission" date="2024-02" db="EMBL/GenBank/DDBJ databases">
        <title>Tomenella chthoni gen. nov. sp. nov., a member of the family Jonesiaceae isolated from bat guano.</title>
        <authorList>
            <person name="Miller S.L."/>
            <person name="King J."/>
            <person name="Sankaranarayanan K."/>
            <person name="Lawson P.A."/>
        </authorList>
    </citation>
    <scope>NUCLEOTIDE SEQUENCE</scope>
    <source>
        <strain evidence="1">BS-20</strain>
    </source>
</reference>
<dbReference type="EMBL" id="CP146203">
    <property type="protein sequence ID" value="XBH20506.1"/>
    <property type="molecule type" value="Genomic_DNA"/>
</dbReference>
<accession>A0AAU7DUR3</accession>
<sequence>MTNYLEPEEYVESQTIGVSGLLDALTDTVERARAMPMSSSVLVNRNEVLDLLDALREALPSQITRADEVLSDAGQVFEDAAAQAEQVLAQARAQAHEMLSQQEITVAATAHAKDIVAKAQAEAIKLTTAADDYCDRRLADFEIDLGKLITQVQAGRNKLAERLDEGVEHDQTRA</sequence>
<gene>
    <name evidence="1" type="ORF">V5R04_09660</name>
</gene>
<dbReference type="AlphaFoldDB" id="A0AAU7DUR3"/>
<evidence type="ECO:0000313" key="1">
    <source>
        <dbReference type="EMBL" id="XBH20506.1"/>
    </source>
</evidence>
<protein>
    <recommendedName>
        <fullName evidence="2">Cell division initiation protein</fullName>
    </recommendedName>
</protein>
<organism evidence="1">
    <name type="scientific">Jonesiaceae bacterium BS-20</name>
    <dbReference type="NCBI Taxonomy" id="3120821"/>
    <lineage>
        <taxon>Bacteria</taxon>
        <taxon>Bacillati</taxon>
        <taxon>Actinomycetota</taxon>
        <taxon>Actinomycetes</taxon>
        <taxon>Micrococcales</taxon>
        <taxon>Jonesiaceae</taxon>
    </lineage>
</organism>
<name>A0AAU7DUR3_9MICO</name>
<evidence type="ECO:0008006" key="2">
    <source>
        <dbReference type="Google" id="ProtNLM"/>
    </source>
</evidence>